<protein>
    <recommendedName>
        <fullName evidence="3">Pyridine nucleotide-disulfide oxidoreductase domain-containing protein 2</fullName>
    </recommendedName>
</protein>
<dbReference type="PANTHER" id="PTHR10668">
    <property type="entry name" value="PHYTOENE DEHYDROGENASE"/>
    <property type="match status" value="1"/>
</dbReference>
<feature type="domain" description="Amine oxidase" evidence="4">
    <location>
        <begin position="16"/>
        <end position="390"/>
    </location>
</feature>
<dbReference type="PRINTS" id="PR00419">
    <property type="entry name" value="ADXRDTASE"/>
</dbReference>
<dbReference type="AlphaFoldDB" id="A0A7W8ZBU9"/>
<comment type="caution">
    <text evidence="5">The sequence shown here is derived from an EMBL/GenBank/DDBJ whole genome shotgun (WGS) entry which is preliminary data.</text>
</comment>
<dbReference type="Gene3D" id="3.50.50.60">
    <property type="entry name" value="FAD/NAD(P)-binding domain"/>
    <property type="match status" value="2"/>
</dbReference>
<dbReference type="InterPro" id="IPR036188">
    <property type="entry name" value="FAD/NAD-bd_sf"/>
</dbReference>
<accession>A0A7W8ZBU9</accession>
<reference evidence="5 6" key="1">
    <citation type="submission" date="2020-08" db="EMBL/GenBank/DDBJ databases">
        <title>Sequencing the genomes of 1000 actinobacteria strains.</title>
        <authorList>
            <person name="Klenk H.-P."/>
        </authorList>
    </citation>
    <scope>NUCLEOTIDE SEQUENCE [LARGE SCALE GENOMIC DNA]</scope>
    <source>
        <strain evidence="5 6">DSM 45790</strain>
    </source>
</reference>
<dbReference type="EMBL" id="JACHBR010000002">
    <property type="protein sequence ID" value="MBB5631046.1"/>
    <property type="molecule type" value="Genomic_DNA"/>
</dbReference>
<dbReference type="Proteomes" id="UP000588112">
    <property type="component" value="Unassembled WGS sequence"/>
</dbReference>
<keyword evidence="6" id="KW-1185">Reference proteome</keyword>
<comment type="subunit">
    <text evidence="2">Interacts with COX5B; this interaction may contribute to localize PYROXD2 to the inner face of the inner mitochondrial membrane.</text>
</comment>
<evidence type="ECO:0000259" key="4">
    <source>
        <dbReference type="Pfam" id="PF01593"/>
    </source>
</evidence>
<proteinExistence type="predicted"/>
<dbReference type="GO" id="GO:0016491">
    <property type="term" value="F:oxidoreductase activity"/>
    <property type="evidence" value="ECO:0007669"/>
    <property type="project" value="InterPro"/>
</dbReference>
<evidence type="ECO:0000313" key="6">
    <source>
        <dbReference type="Proteomes" id="UP000588112"/>
    </source>
</evidence>
<dbReference type="SUPFAM" id="SSF51905">
    <property type="entry name" value="FAD/NAD(P)-binding domain"/>
    <property type="match status" value="1"/>
</dbReference>
<evidence type="ECO:0000256" key="2">
    <source>
        <dbReference type="ARBA" id="ARBA00038825"/>
    </source>
</evidence>
<dbReference type="Pfam" id="PF01593">
    <property type="entry name" value="Amino_oxidase"/>
    <property type="match status" value="1"/>
</dbReference>
<gene>
    <name evidence="5" type="ORF">BJ981_006810</name>
</gene>
<evidence type="ECO:0000313" key="5">
    <source>
        <dbReference type="EMBL" id="MBB5631046.1"/>
    </source>
</evidence>
<dbReference type="RefSeq" id="WP_184617401.1">
    <property type="nucleotide sequence ID" value="NZ_BOOS01000061.1"/>
</dbReference>
<dbReference type="PANTHER" id="PTHR10668:SF105">
    <property type="entry name" value="DEHYDROGENASE-RELATED"/>
    <property type="match status" value="1"/>
</dbReference>
<name>A0A7W8ZBU9_9ACTN</name>
<comment type="function">
    <text evidence="1">Probable oxidoreductase that may play a role as regulator of mitochondrial function.</text>
</comment>
<sequence>MTSGGPIAIIGSGINGLVAGALLAKAGRGVVVFERAARPGGLVATEPLTLPGYLHDTFSSWHGTFLGGPAWPLLAAELRGRGLRWRSAEDVVTATVRRDGGAVLLHRDPERTAAGLPPGDGRAYLAELARIRALAPHLGGVLNHDPRSPAAARALLGVARTVGLPGIKEFVRDALSSGHGWASRRFAGGDVDALLAPWLLHAGLSPGGATGGVAGMLMLSGLHRAGLPVLEGGAGRLAEALRGVIEDHGGEVRVDAEVTRVATRGRRVGGVVAAGRFFAARRVMASVTPRALYDVLLAGAPAVPARVRAEASRFRHGRAAMQIHLALTEPLAWRRAELRAVPLVHLCDGGAGVALACAEAEAGLLPAQPTIVVGQQYVLDPSRVPPGGAALWIQLQEVPRHPTGDAADRAEVLDGWTPELVERYAGRVLDRIDAHAPGLRARIAAMAVLPPAELERRDVNLVDGDPYGGATDLDQNLLWRPLGSTRSHRTPVKGLWHIGASTHPGPGLSGASGYAAAADLLGGPHRLRAALRGRPPRA</sequence>
<organism evidence="5 6">
    <name type="scientific">Sphaerisporangium krabiense</name>
    <dbReference type="NCBI Taxonomy" id="763782"/>
    <lineage>
        <taxon>Bacteria</taxon>
        <taxon>Bacillati</taxon>
        <taxon>Actinomycetota</taxon>
        <taxon>Actinomycetes</taxon>
        <taxon>Streptosporangiales</taxon>
        <taxon>Streptosporangiaceae</taxon>
        <taxon>Sphaerisporangium</taxon>
    </lineage>
</organism>
<evidence type="ECO:0000256" key="3">
    <source>
        <dbReference type="ARBA" id="ARBA00040298"/>
    </source>
</evidence>
<dbReference type="InterPro" id="IPR002937">
    <property type="entry name" value="Amino_oxidase"/>
</dbReference>
<evidence type="ECO:0000256" key="1">
    <source>
        <dbReference type="ARBA" id="ARBA00037217"/>
    </source>
</evidence>